<dbReference type="FunFam" id="3.30.420.40:FF:000144">
    <property type="entry name" value="Molecular chaperone HscC"/>
    <property type="match status" value="1"/>
</dbReference>
<keyword evidence="3 4" id="KW-0067">ATP-binding</keyword>
<dbReference type="Gene3D" id="3.90.640.10">
    <property type="entry name" value="Actin, Chain A, domain 4"/>
    <property type="match status" value="1"/>
</dbReference>
<gene>
    <name evidence="5" type="primary">hscC</name>
    <name evidence="5" type="ORF">UC8_58900</name>
</gene>
<dbReference type="AlphaFoldDB" id="A0A5B9RAA8"/>
<dbReference type="RefSeq" id="WP_068135876.1">
    <property type="nucleotide sequence ID" value="NZ_CP042914.1"/>
</dbReference>
<evidence type="ECO:0000256" key="2">
    <source>
        <dbReference type="ARBA" id="ARBA00022741"/>
    </source>
</evidence>
<dbReference type="PROSITE" id="PS00297">
    <property type="entry name" value="HSP70_1"/>
    <property type="match status" value="1"/>
</dbReference>
<accession>A0A5B9RAA8</accession>
<dbReference type="InterPro" id="IPR013126">
    <property type="entry name" value="Hsp_70_fam"/>
</dbReference>
<evidence type="ECO:0000313" key="5">
    <source>
        <dbReference type="EMBL" id="QEG43833.1"/>
    </source>
</evidence>
<keyword evidence="2 4" id="KW-0547">Nucleotide-binding</keyword>
<dbReference type="InterPro" id="IPR029047">
    <property type="entry name" value="HSP70_peptide-bd_sf"/>
</dbReference>
<dbReference type="EMBL" id="CP042914">
    <property type="protein sequence ID" value="QEG43833.1"/>
    <property type="molecule type" value="Genomic_DNA"/>
</dbReference>
<dbReference type="GO" id="GO:0005524">
    <property type="term" value="F:ATP binding"/>
    <property type="evidence" value="ECO:0007669"/>
    <property type="project" value="UniProtKB-KW"/>
</dbReference>
<dbReference type="KEGG" id="rul:UC8_58900"/>
<reference evidence="5 6" key="1">
    <citation type="submission" date="2019-08" db="EMBL/GenBank/DDBJ databases">
        <title>Deep-cultivation of Planctomycetes and their phenomic and genomic characterization uncovers novel biology.</title>
        <authorList>
            <person name="Wiegand S."/>
            <person name="Jogler M."/>
            <person name="Boedeker C."/>
            <person name="Pinto D."/>
            <person name="Vollmers J."/>
            <person name="Rivas-Marin E."/>
            <person name="Kohn T."/>
            <person name="Peeters S.H."/>
            <person name="Heuer A."/>
            <person name="Rast P."/>
            <person name="Oberbeckmann S."/>
            <person name="Bunk B."/>
            <person name="Jeske O."/>
            <person name="Meyerdierks A."/>
            <person name="Storesund J.E."/>
            <person name="Kallscheuer N."/>
            <person name="Luecker S."/>
            <person name="Lage O.M."/>
            <person name="Pohl T."/>
            <person name="Merkel B.J."/>
            <person name="Hornburger P."/>
            <person name="Mueller R.-W."/>
            <person name="Bruemmer F."/>
            <person name="Labrenz M."/>
            <person name="Spormann A.M."/>
            <person name="Op den Camp H."/>
            <person name="Overmann J."/>
            <person name="Amann R."/>
            <person name="Jetten M.S.M."/>
            <person name="Mascher T."/>
            <person name="Medema M.H."/>
            <person name="Devos D.P."/>
            <person name="Kaster A.-K."/>
            <person name="Ovreas L."/>
            <person name="Rohde M."/>
            <person name="Galperin M.Y."/>
            <person name="Jogler C."/>
        </authorList>
    </citation>
    <scope>NUCLEOTIDE SEQUENCE [LARGE SCALE GENOMIC DNA]</scope>
    <source>
        <strain evidence="5 6">UC8</strain>
    </source>
</reference>
<dbReference type="SUPFAM" id="SSF100920">
    <property type="entry name" value="Heat shock protein 70kD (HSP70), peptide-binding domain"/>
    <property type="match status" value="1"/>
</dbReference>
<dbReference type="Proteomes" id="UP000325286">
    <property type="component" value="Chromosome"/>
</dbReference>
<protein>
    <submittedName>
        <fullName evidence="5">Chaperone protein HscC</fullName>
    </submittedName>
</protein>
<dbReference type="PANTHER" id="PTHR19375">
    <property type="entry name" value="HEAT SHOCK PROTEIN 70KDA"/>
    <property type="match status" value="1"/>
</dbReference>
<dbReference type="InterPro" id="IPR018181">
    <property type="entry name" value="Heat_shock_70_CS"/>
</dbReference>
<sequence>MLEGPIVGIDLGTTNSLCAIFRNGNPELIPNALGHKLTPSVVGVLPDGQIVVGQSARELQVTQPDRVAACFKRWMGTDRRIEIGGETFDSHELSSLVLRSLREDAENFLGMPVLDAVVTVPAYFNDHQRKATQLAGRMAGLNVRRIINEPTAAALTYGFHDRQAEKKLIVIDLGGGTFDVTVMDVFEGALEIVSTAGETQLGGEDFTTRLVAQVLQSQSRQLESCEMQFPRYVARLREKCEAAKRTLGQQESTTIAIPDDDGRFSDSPPTVTVRRSDLSQWFQPLVQRLERPIARALRDARLETGEISEVILVGGATRDRTVQEYVSQLFDCQPHAKVNPDEVVALGAAVQAALIVDDRAVDDMVMTDVCPFTLGVQVVKQFGNKEMPGYYLPVIHRNTTIPVSREEIVATTNANQRRVAVQIFQGESRKVSDNLPLGELLVEDIPSGPAGQPVHIRFTYDLNGILEVEAYIPQTGKKFQTVLTNHAEGLSPQELASAVNRMQQVKFYPRDNVRHQRLLRFAEKAIGEVSPFQRDELEAAIDGFEHAMESGDREWFEQMRTSLLLTLSALGLQMQDGDDE</sequence>
<dbReference type="SUPFAM" id="SSF53067">
    <property type="entry name" value="Actin-like ATPase domain"/>
    <property type="match status" value="2"/>
</dbReference>
<dbReference type="Gene3D" id="3.30.420.40">
    <property type="match status" value="2"/>
</dbReference>
<comment type="similarity">
    <text evidence="1 4">Belongs to the heat shock protein 70 family.</text>
</comment>
<dbReference type="Gene3D" id="2.60.34.10">
    <property type="entry name" value="Substrate Binding Domain Of DNAk, Chain A, domain 1"/>
    <property type="match status" value="1"/>
</dbReference>
<dbReference type="PRINTS" id="PR00301">
    <property type="entry name" value="HEATSHOCK70"/>
</dbReference>
<evidence type="ECO:0000313" key="6">
    <source>
        <dbReference type="Proteomes" id="UP000325286"/>
    </source>
</evidence>
<dbReference type="InterPro" id="IPR043129">
    <property type="entry name" value="ATPase_NBD"/>
</dbReference>
<evidence type="ECO:0000256" key="3">
    <source>
        <dbReference type="ARBA" id="ARBA00022840"/>
    </source>
</evidence>
<dbReference type="Pfam" id="PF00012">
    <property type="entry name" value="HSP70"/>
    <property type="match status" value="2"/>
</dbReference>
<proteinExistence type="inferred from homology"/>
<organism evidence="5 6">
    <name type="scientific">Roseimaritima ulvae</name>
    <dbReference type="NCBI Taxonomy" id="980254"/>
    <lineage>
        <taxon>Bacteria</taxon>
        <taxon>Pseudomonadati</taxon>
        <taxon>Planctomycetota</taxon>
        <taxon>Planctomycetia</taxon>
        <taxon>Pirellulales</taxon>
        <taxon>Pirellulaceae</taxon>
        <taxon>Roseimaritima</taxon>
    </lineage>
</organism>
<dbReference type="OrthoDB" id="9766019at2"/>
<evidence type="ECO:0000256" key="4">
    <source>
        <dbReference type="RuleBase" id="RU003322"/>
    </source>
</evidence>
<evidence type="ECO:0000256" key="1">
    <source>
        <dbReference type="ARBA" id="ARBA00007381"/>
    </source>
</evidence>
<name>A0A5B9RAA8_9BACT</name>
<dbReference type="GO" id="GO:0140662">
    <property type="term" value="F:ATP-dependent protein folding chaperone"/>
    <property type="evidence" value="ECO:0007669"/>
    <property type="project" value="InterPro"/>
</dbReference>
<keyword evidence="6" id="KW-1185">Reference proteome</keyword>
<dbReference type="PROSITE" id="PS00329">
    <property type="entry name" value="HSP70_2"/>
    <property type="match status" value="1"/>
</dbReference>